<gene>
    <name evidence="1" type="ORF">PR017_02815</name>
</gene>
<protein>
    <recommendedName>
        <fullName evidence="3">Lipoprotein</fullName>
    </recommendedName>
</protein>
<dbReference type="PROSITE" id="PS51257">
    <property type="entry name" value="PROKAR_LIPOPROTEIN"/>
    <property type="match status" value="1"/>
</dbReference>
<dbReference type="KEGG" id="rtu:PR017_02815"/>
<organism evidence="1 2">
    <name type="scientific">Rhizobium tumorigenes</name>
    <dbReference type="NCBI Taxonomy" id="2041385"/>
    <lineage>
        <taxon>Bacteria</taxon>
        <taxon>Pseudomonadati</taxon>
        <taxon>Pseudomonadota</taxon>
        <taxon>Alphaproteobacteria</taxon>
        <taxon>Hyphomicrobiales</taxon>
        <taxon>Rhizobiaceae</taxon>
        <taxon>Rhizobium/Agrobacterium group</taxon>
        <taxon>Rhizobium</taxon>
    </lineage>
</organism>
<dbReference type="RefSeq" id="WP_240538984.1">
    <property type="nucleotide sequence ID" value="NZ_CP117255.1"/>
</dbReference>
<evidence type="ECO:0000313" key="2">
    <source>
        <dbReference type="Proteomes" id="UP000249499"/>
    </source>
</evidence>
<name>A0AAF1KW85_9HYPH</name>
<dbReference type="EMBL" id="CP117255">
    <property type="protein sequence ID" value="WFR96099.1"/>
    <property type="molecule type" value="Genomic_DNA"/>
</dbReference>
<evidence type="ECO:0000313" key="1">
    <source>
        <dbReference type="EMBL" id="WFR96099.1"/>
    </source>
</evidence>
<sequence length="150" mass="16023">MRENELKDDTMNIRMFSAAGLMMALAGCTTVSNVATIPMMKANPVQDYWSGRSAGKFFAAYGPPISDHDDGGGRVYNWRGGYKKVRVEAKTADGTPGKPARTVNLSCKADITTSSDYVIRSIRILGDMPGVNGPSYCAELLIPTPPAAAS</sequence>
<reference evidence="1 2" key="1">
    <citation type="journal article" date="2018" name="Sci. Rep.">
        <title>Rhizobium tumorigenes sp. nov., a novel plant tumorigenic bacterium isolated from cane gall tumors on thornless blackberry.</title>
        <authorList>
            <person name="Kuzmanovi N."/>
            <person name="Smalla K."/>
            <person name="Gronow S."/>
            <person name="PuBawska J."/>
        </authorList>
    </citation>
    <scope>NUCLEOTIDE SEQUENCE [LARGE SCALE GENOMIC DNA]</scope>
    <source>
        <strain evidence="1 2">1078</strain>
    </source>
</reference>
<accession>A0AAF1KW85</accession>
<dbReference type="AlphaFoldDB" id="A0AAF1KW85"/>
<evidence type="ECO:0008006" key="3">
    <source>
        <dbReference type="Google" id="ProtNLM"/>
    </source>
</evidence>
<keyword evidence="2" id="KW-1185">Reference proteome</keyword>
<reference evidence="2" key="2">
    <citation type="journal article" date="2023" name="MicrobiologyOpen">
        <title>Genomics of the tumorigenes clade of the family Rhizobiaceae and description of Rhizobium rhododendri sp. nov.</title>
        <authorList>
            <person name="Kuzmanovic N."/>
            <person name="diCenzo G.C."/>
            <person name="Bunk B."/>
            <person name="Sproeer C."/>
            <person name="Fruehling A."/>
            <person name="Neumann-Schaal M."/>
            <person name="Overmann J."/>
            <person name="Smalla K."/>
        </authorList>
    </citation>
    <scope>NUCLEOTIDE SEQUENCE [LARGE SCALE GENOMIC DNA]</scope>
    <source>
        <strain evidence="2">1078</strain>
    </source>
</reference>
<dbReference type="Proteomes" id="UP000249499">
    <property type="component" value="Chromosome"/>
</dbReference>
<proteinExistence type="predicted"/>